<evidence type="ECO:0008006" key="4">
    <source>
        <dbReference type="Google" id="ProtNLM"/>
    </source>
</evidence>
<dbReference type="GeneID" id="85468939"/>
<comment type="caution">
    <text evidence="2">The sequence shown here is derived from an EMBL/GenBank/DDBJ whole genome shotgun (WGS) entry which is preliminary data.</text>
</comment>
<evidence type="ECO:0000256" key="1">
    <source>
        <dbReference type="SAM" id="SignalP"/>
    </source>
</evidence>
<dbReference type="Proteomes" id="UP001243989">
    <property type="component" value="Unassembled WGS sequence"/>
</dbReference>
<dbReference type="EMBL" id="JAHMHQ010000011">
    <property type="protein sequence ID" value="KAK1635940.1"/>
    <property type="molecule type" value="Genomic_DNA"/>
</dbReference>
<keyword evidence="1" id="KW-0732">Signal</keyword>
<name>A0AAI9ZQE5_9PEZI</name>
<evidence type="ECO:0000313" key="3">
    <source>
        <dbReference type="Proteomes" id="UP001243989"/>
    </source>
</evidence>
<feature type="signal peptide" evidence="1">
    <location>
        <begin position="1"/>
        <end position="25"/>
    </location>
</feature>
<organism evidence="2 3">
    <name type="scientific">Colletotrichum phormii</name>
    <dbReference type="NCBI Taxonomy" id="359342"/>
    <lineage>
        <taxon>Eukaryota</taxon>
        <taxon>Fungi</taxon>
        <taxon>Dikarya</taxon>
        <taxon>Ascomycota</taxon>
        <taxon>Pezizomycotina</taxon>
        <taxon>Sordariomycetes</taxon>
        <taxon>Hypocreomycetidae</taxon>
        <taxon>Glomerellales</taxon>
        <taxon>Glomerellaceae</taxon>
        <taxon>Colletotrichum</taxon>
        <taxon>Colletotrichum acutatum species complex</taxon>
    </lineage>
</organism>
<gene>
    <name evidence="2" type="ORF">BDP81DRAFT_31528</name>
</gene>
<sequence>METTKLLSLSPLLQLLFGPFHQCDSEQTGLLVRDAKVRAVSVRRAEMGRVSGSFVRQHAKYSNTVQKYRPGHHFANLLSLSFLAPSRKKQKPLGSPIPGWGPCLRRGMSDAGARHGSSVVFPPSHFHRNRVHVFRRENKPCMRRTRTV</sequence>
<evidence type="ECO:0000313" key="2">
    <source>
        <dbReference type="EMBL" id="KAK1635940.1"/>
    </source>
</evidence>
<protein>
    <recommendedName>
        <fullName evidence="4">Secreted protein</fullName>
    </recommendedName>
</protein>
<proteinExistence type="predicted"/>
<accession>A0AAI9ZQE5</accession>
<feature type="chain" id="PRO_5042538126" description="Secreted protein" evidence="1">
    <location>
        <begin position="26"/>
        <end position="148"/>
    </location>
</feature>
<keyword evidence="3" id="KW-1185">Reference proteome</keyword>
<dbReference type="AlphaFoldDB" id="A0AAI9ZQE5"/>
<dbReference type="RefSeq" id="XP_060444547.1">
    <property type="nucleotide sequence ID" value="XM_060584077.1"/>
</dbReference>
<reference evidence="2" key="1">
    <citation type="submission" date="2021-06" db="EMBL/GenBank/DDBJ databases">
        <title>Comparative genomics, transcriptomics and evolutionary studies reveal genomic signatures of adaptation to plant cell wall in hemibiotrophic fungi.</title>
        <authorList>
            <consortium name="DOE Joint Genome Institute"/>
            <person name="Baroncelli R."/>
            <person name="Diaz J.F."/>
            <person name="Benocci T."/>
            <person name="Peng M."/>
            <person name="Battaglia E."/>
            <person name="Haridas S."/>
            <person name="Andreopoulos W."/>
            <person name="Labutti K."/>
            <person name="Pangilinan J."/>
            <person name="Floch G.L."/>
            <person name="Makela M.R."/>
            <person name="Henrissat B."/>
            <person name="Grigoriev I.V."/>
            <person name="Crouch J.A."/>
            <person name="De Vries R.P."/>
            <person name="Sukno S.A."/>
            <person name="Thon M.R."/>
        </authorList>
    </citation>
    <scope>NUCLEOTIDE SEQUENCE</scope>
    <source>
        <strain evidence="2">CBS 102054</strain>
    </source>
</reference>